<dbReference type="CDD" id="cd22385">
    <property type="entry name" value="KH-I_KHDC4_rpt1"/>
    <property type="match status" value="1"/>
</dbReference>
<dbReference type="InterPro" id="IPR047890">
    <property type="entry name" value="KHDC4_KH-I_first"/>
</dbReference>
<dbReference type="OrthoDB" id="397265at2759"/>
<dbReference type="Pfam" id="PF22675">
    <property type="entry name" value="KH-I_KHDC4-BBP"/>
    <property type="match status" value="1"/>
</dbReference>
<feature type="region of interest" description="Disordered" evidence="2">
    <location>
        <begin position="216"/>
        <end position="239"/>
    </location>
</feature>
<evidence type="ECO:0000259" key="3">
    <source>
        <dbReference type="SMART" id="SM00322"/>
    </source>
</evidence>
<feature type="compositionally biased region" description="Low complexity" evidence="2">
    <location>
        <begin position="61"/>
        <end position="79"/>
    </location>
</feature>
<organism evidence="4 5">
    <name type="scientific">Hortaea werneckii EXF-2000</name>
    <dbReference type="NCBI Taxonomy" id="1157616"/>
    <lineage>
        <taxon>Eukaryota</taxon>
        <taxon>Fungi</taxon>
        <taxon>Dikarya</taxon>
        <taxon>Ascomycota</taxon>
        <taxon>Pezizomycotina</taxon>
        <taxon>Dothideomycetes</taxon>
        <taxon>Dothideomycetidae</taxon>
        <taxon>Mycosphaerellales</taxon>
        <taxon>Teratosphaeriaceae</taxon>
        <taxon>Hortaea</taxon>
    </lineage>
</organism>
<dbReference type="InterPro" id="IPR031121">
    <property type="entry name" value="RIK/BLOM7"/>
</dbReference>
<protein>
    <recommendedName>
        <fullName evidence="3">K Homology domain-containing protein</fullName>
    </recommendedName>
</protein>
<dbReference type="GO" id="GO:0005634">
    <property type="term" value="C:nucleus"/>
    <property type="evidence" value="ECO:0007669"/>
    <property type="project" value="InterPro"/>
</dbReference>
<name>A0A1Z5T266_HORWE</name>
<dbReference type="PROSITE" id="PS50084">
    <property type="entry name" value="KH_TYPE_1"/>
    <property type="match status" value="1"/>
</dbReference>
<dbReference type="Pfam" id="PF23469">
    <property type="entry name" value="KH_12"/>
    <property type="match status" value="1"/>
</dbReference>
<dbReference type="SMART" id="SM00322">
    <property type="entry name" value="KH"/>
    <property type="match status" value="1"/>
</dbReference>
<dbReference type="Proteomes" id="UP000194280">
    <property type="component" value="Unassembled WGS sequence"/>
</dbReference>
<dbReference type="STRING" id="1157616.A0A1Z5T266"/>
<dbReference type="FunFam" id="3.30.1370.10:FF:000051">
    <property type="entry name" value="Putative kh domain-containing protein"/>
    <property type="match status" value="1"/>
</dbReference>
<evidence type="ECO:0000313" key="5">
    <source>
        <dbReference type="Proteomes" id="UP000194280"/>
    </source>
</evidence>
<dbReference type="AlphaFoldDB" id="A0A1Z5T266"/>
<dbReference type="InterPro" id="IPR047889">
    <property type="entry name" value="KHDC4_KH-I_second"/>
</dbReference>
<feature type="compositionally biased region" description="Basic and acidic residues" evidence="2">
    <location>
        <begin position="1"/>
        <end position="43"/>
    </location>
</feature>
<keyword evidence="1" id="KW-0694">RNA-binding</keyword>
<feature type="region of interest" description="Disordered" evidence="2">
    <location>
        <begin position="1"/>
        <end position="116"/>
    </location>
</feature>
<comment type="caution">
    <text evidence="4">The sequence shown here is derived from an EMBL/GenBank/DDBJ whole genome shotgun (WGS) entry which is preliminary data.</text>
</comment>
<feature type="compositionally biased region" description="Pro residues" evidence="2">
    <location>
        <begin position="499"/>
        <end position="517"/>
    </location>
</feature>
<dbReference type="InterPro" id="IPR036612">
    <property type="entry name" value="KH_dom_type_1_sf"/>
</dbReference>
<feature type="compositionally biased region" description="Polar residues" evidence="2">
    <location>
        <begin position="471"/>
        <end position="487"/>
    </location>
</feature>
<dbReference type="GO" id="GO:0003723">
    <property type="term" value="F:RNA binding"/>
    <property type="evidence" value="ECO:0007669"/>
    <property type="project" value="UniProtKB-UniRule"/>
</dbReference>
<reference evidence="4 5" key="1">
    <citation type="submission" date="2017-01" db="EMBL/GenBank/DDBJ databases">
        <title>The recent genome duplication of the halophilic yeast Hortaea werneckii: insights from long-read sequencing.</title>
        <authorList>
            <person name="Sinha S."/>
            <person name="Flibotte S."/>
            <person name="Neira M."/>
            <person name="Lenassi M."/>
            <person name="Gostincar C."/>
            <person name="Stajich J.E."/>
            <person name="Nislow C.E."/>
        </authorList>
    </citation>
    <scope>NUCLEOTIDE SEQUENCE [LARGE SCALE GENOMIC DNA]</scope>
    <source>
        <strain evidence="4 5">EXF-2000</strain>
    </source>
</reference>
<evidence type="ECO:0000256" key="1">
    <source>
        <dbReference type="PROSITE-ProRule" id="PRU00117"/>
    </source>
</evidence>
<feature type="region of interest" description="Disordered" evidence="2">
    <location>
        <begin position="471"/>
        <end position="530"/>
    </location>
</feature>
<dbReference type="FunFam" id="3.30.1370.10:FF:000037">
    <property type="entry name" value="KH domain protein"/>
    <property type="match status" value="1"/>
</dbReference>
<dbReference type="SUPFAM" id="SSF54791">
    <property type="entry name" value="Eukaryotic type KH-domain (KH-domain type I)"/>
    <property type="match status" value="2"/>
</dbReference>
<dbReference type="PANTHER" id="PTHR15744">
    <property type="entry name" value="BLOM7"/>
    <property type="match status" value="1"/>
</dbReference>
<sequence>MADDDRPRRSRFDQAEPARKSRFDRRSASPSRKSSEPGRERSPVAKSVEGPAGGDSKKDAAAAAAAAAAKINASISAKKGIQHVDVPPIRTTQSPSTAPGAAKSPSQPANGGAVNDDIYQQDGDYIRDIEINDLRNRYTLTKGSTQKMIKDKTGADVTTRGNYYPDKSLATAANPPLYLHITSQTKDGLEKAVVEINELMKQELPNLIDERRFRRRDEGQQQPQQQQNPPFERDHLGRRKWPEERIPIDLEPIPGFNLRAQVVGHGGSYVKYIQQQTGTKVQIKGRGSGFMEHDTGRESDEQMYLHIAGPNADDVQRAKVSALELLGTVKSDYDTFKERGSRGSSGGGFHGDRYNPNGDGHRGGYGGYRDRHSSGSHGGGSAYGGPPGGYNTQPMAAGYGAAGAQSPTAATQAAQGSAAYTQNSAEEQAKIQAWSQYYMQNPHEDPYAAYGGYAAMMASYMSNPGYYAQMASQQPQTPHQGMMSNSPAMGIQNGGGYGAPPPPPSEDQGSVPPPPPGAGSYSSVPPPPGL</sequence>
<evidence type="ECO:0000313" key="4">
    <source>
        <dbReference type="EMBL" id="OTA29526.1"/>
    </source>
</evidence>
<feature type="region of interest" description="Disordered" evidence="2">
    <location>
        <begin position="335"/>
        <end position="389"/>
    </location>
</feature>
<gene>
    <name evidence="4" type="ORF">BTJ68_09361</name>
</gene>
<dbReference type="InterPro" id="IPR056149">
    <property type="entry name" value="PRP5/DDX46/KHDC4_KH"/>
</dbReference>
<feature type="compositionally biased region" description="Gly residues" evidence="2">
    <location>
        <begin position="376"/>
        <end position="388"/>
    </location>
</feature>
<dbReference type="InterPro" id="IPR004087">
    <property type="entry name" value="KH_dom"/>
</dbReference>
<dbReference type="InterPro" id="IPR055256">
    <property type="entry name" value="KH_1_KHDC4/BBP-like"/>
</dbReference>
<dbReference type="EMBL" id="MUNK01000148">
    <property type="protein sequence ID" value="OTA29526.1"/>
    <property type="molecule type" value="Genomic_DNA"/>
</dbReference>
<dbReference type="Gene3D" id="3.30.1370.10">
    <property type="entry name" value="K Homology domain, type 1"/>
    <property type="match status" value="2"/>
</dbReference>
<evidence type="ECO:0000256" key="2">
    <source>
        <dbReference type="SAM" id="MobiDB-lite"/>
    </source>
</evidence>
<dbReference type="PANTHER" id="PTHR15744:SF0">
    <property type="entry name" value="KH HOMOLOGY DOMAIN-CONTAINING PROTEIN 4"/>
    <property type="match status" value="1"/>
</dbReference>
<dbReference type="InParanoid" id="A0A1Z5T266"/>
<dbReference type="VEuPathDB" id="FungiDB:BTJ68_09361"/>
<keyword evidence="5" id="KW-1185">Reference proteome</keyword>
<dbReference type="CDD" id="cd22386">
    <property type="entry name" value="KH-I_KHDC4_rpt2"/>
    <property type="match status" value="1"/>
</dbReference>
<feature type="compositionally biased region" description="Low complexity" evidence="2">
    <location>
        <begin position="220"/>
        <end position="230"/>
    </location>
</feature>
<feature type="domain" description="K Homology" evidence="3">
    <location>
        <begin position="240"/>
        <end position="327"/>
    </location>
</feature>
<accession>A0A1Z5T266</accession>
<proteinExistence type="predicted"/>